<dbReference type="Pfam" id="PF00931">
    <property type="entry name" value="NB-ARC"/>
    <property type="match status" value="1"/>
</dbReference>
<keyword evidence="9" id="KW-1185">Reference proteome</keyword>
<keyword evidence="2" id="KW-0433">Leucine-rich repeat</keyword>
<dbReference type="Gene3D" id="1.10.8.430">
    <property type="entry name" value="Helical domain of apoptotic protease-activating factors"/>
    <property type="match status" value="1"/>
</dbReference>
<dbReference type="Gene3D" id="3.40.50.300">
    <property type="entry name" value="P-loop containing nucleotide triphosphate hydrolases"/>
    <property type="match status" value="1"/>
</dbReference>
<evidence type="ECO:0000256" key="6">
    <source>
        <dbReference type="SAM" id="MobiDB-lite"/>
    </source>
</evidence>
<evidence type="ECO:0000259" key="7">
    <source>
        <dbReference type="Pfam" id="PF00931"/>
    </source>
</evidence>
<keyword evidence="5" id="KW-0067">ATP-binding</keyword>
<feature type="region of interest" description="Disordered" evidence="6">
    <location>
        <begin position="14"/>
        <end position="37"/>
    </location>
</feature>
<organism evidence="8 9">
    <name type="scientific">Helianthus annuus</name>
    <name type="common">Common sunflower</name>
    <dbReference type="NCBI Taxonomy" id="4232"/>
    <lineage>
        <taxon>Eukaryota</taxon>
        <taxon>Viridiplantae</taxon>
        <taxon>Streptophyta</taxon>
        <taxon>Embryophyta</taxon>
        <taxon>Tracheophyta</taxon>
        <taxon>Spermatophyta</taxon>
        <taxon>Magnoliopsida</taxon>
        <taxon>eudicotyledons</taxon>
        <taxon>Gunneridae</taxon>
        <taxon>Pentapetalae</taxon>
        <taxon>asterids</taxon>
        <taxon>campanulids</taxon>
        <taxon>Asterales</taxon>
        <taxon>Asteraceae</taxon>
        <taxon>Asteroideae</taxon>
        <taxon>Heliantheae alliance</taxon>
        <taxon>Heliantheae</taxon>
        <taxon>Helianthus</taxon>
    </lineage>
</organism>
<keyword evidence="5" id="KW-0547">Nucleotide-binding</keyword>
<dbReference type="SUPFAM" id="SSF52540">
    <property type="entry name" value="P-loop containing nucleoside triphosphate hydrolases"/>
    <property type="match status" value="1"/>
</dbReference>
<dbReference type="PANTHER" id="PTHR33463:SF222">
    <property type="entry name" value="NB-ARC-RELATED"/>
    <property type="match status" value="1"/>
</dbReference>
<name>A0A251VKG4_HELAN</name>
<keyword evidence="3" id="KW-0677">Repeat</keyword>
<dbReference type="Gene3D" id="1.10.10.10">
    <property type="entry name" value="Winged helix-like DNA-binding domain superfamily/Winged helix DNA-binding domain"/>
    <property type="match status" value="1"/>
</dbReference>
<reference evidence="9" key="1">
    <citation type="journal article" date="2017" name="Nature">
        <title>The sunflower genome provides insights into oil metabolism, flowering and Asterid evolution.</title>
        <authorList>
            <person name="Badouin H."/>
            <person name="Gouzy J."/>
            <person name="Grassa C.J."/>
            <person name="Murat F."/>
            <person name="Staton S.E."/>
            <person name="Cottret L."/>
            <person name="Lelandais-Briere C."/>
            <person name="Owens G.L."/>
            <person name="Carrere S."/>
            <person name="Mayjonade B."/>
            <person name="Legrand L."/>
            <person name="Gill N."/>
            <person name="Kane N.C."/>
            <person name="Bowers J.E."/>
            <person name="Hubner S."/>
            <person name="Bellec A."/>
            <person name="Berard A."/>
            <person name="Berges H."/>
            <person name="Blanchet N."/>
            <person name="Boniface M.C."/>
            <person name="Brunel D."/>
            <person name="Catrice O."/>
            <person name="Chaidir N."/>
            <person name="Claudel C."/>
            <person name="Donnadieu C."/>
            <person name="Faraut T."/>
            <person name="Fievet G."/>
            <person name="Helmstetter N."/>
            <person name="King M."/>
            <person name="Knapp S.J."/>
            <person name="Lai Z."/>
            <person name="Le Paslier M.C."/>
            <person name="Lippi Y."/>
            <person name="Lorenzon L."/>
            <person name="Mandel J.R."/>
            <person name="Marage G."/>
            <person name="Marchand G."/>
            <person name="Marquand E."/>
            <person name="Bret-Mestries E."/>
            <person name="Morien E."/>
            <person name="Nambeesan S."/>
            <person name="Nguyen T."/>
            <person name="Pegot-Espagnet P."/>
            <person name="Pouilly N."/>
            <person name="Raftis F."/>
            <person name="Sallet E."/>
            <person name="Schiex T."/>
            <person name="Thomas J."/>
            <person name="Vandecasteele C."/>
            <person name="Vares D."/>
            <person name="Vear F."/>
            <person name="Vautrin S."/>
            <person name="Crespi M."/>
            <person name="Mangin B."/>
            <person name="Burke J.M."/>
            <person name="Salse J."/>
            <person name="Munos S."/>
            <person name="Vincourt P."/>
            <person name="Rieseberg L.H."/>
            <person name="Langlade N.B."/>
        </authorList>
    </citation>
    <scope>NUCLEOTIDE SEQUENCE [LARGE SCALE GENOMIC DNA]</scope>
    <source>
        <strain evidence="9">cv. SF193</strain>
    </source>
</reference>
<evidence type="ECO:0000256" key="5">
    <source>
        <dbReference type="ARBA" id="ARBA00022840"/>
    </source>
</evidence>
<gene>
    <name evidence="8" type="ORF">HannXRQ_Chr02g0057151</name>
</gene>
<feature type="domain" description="NB-ARC" evidence="7">
    <location>
        <begin position="47"/>
        <end position="212"/>
    </location>
</feature>
<evidence type="ECO:0000256" key="3">
    <source>
        <dbReference type="ARBA" id="ARBA00022737"/>
    </source>
</evidence>
<dbReference type="PANTHER" id="PTHR33463">
    <property type="entry name" value="NB-ARC DOMAIN-CONTAINING PROTEIN-RELATED"/>
    <property type="match status" value="1"/>
</dbReference>
<evidence type="ECO:0000256" key="2">
    <source>
        <dbReference type="ARBA" id="ARBA00022614"/>
    </source>
</evidence>
<dbReference type="AlphaFoldDB" id="A0A251VKG4"/>
<dbReference type="InterPro" id="IPR042197">
    <property type="entry name" value="Apaf_helical"/>
</dbReference>
<accession>A0A251VKG4</accession>
<proteinExistence type="inferred from homology"/>
<dbReference type="OMA" id="PIKQSIR"/>
<dbReference type="Gene3D" id="3.80.10.10">
    <property type="entry name" value="Ribonuclease Inhibitor"/>
    <property type="match status" value="1"/>
</dbReference>
<dbReference type="GO" id="GO:0043531">
    <property type="term" value="F:ADP binding"/>
    <property type="evidence" value="ECO:0007669"/>
    <property type="project" value="InterPro"/>
</dbReference>
<dbReference type="STRING" id="4232.A0A251VKG4"/>
<dbReference type="GO" id="GO:0006952">
    <property type="term" value="P:defense response"/>
    <property type="evidence" value="ECO:0007669"/>
    <property type="project" value="UniProtKB-KW"/>
</dbReference>
<dbReference type="GO" id="GO:0005524">
    <property type="term" value="F:ATP binding"/>
    <property type="evidence" value="ECO:0007669"/>
    <property type="project" value="UniProtKB-KW"/>
</dbReference>
<evidence type="ECO:0000313" key="9">
    <source>
        <dbReference type="Proteomes" id="UP000215914"/>
    </source>
</evidence>
<evidence type="ECO:0000313" key="8">
    <source>
        <dbReference type="EMBL" id="OTG35472.1"/>
    </source>
</evidence>
<feature type="compositionally biased region" description="Low complexity" evidence="6">
    <location>
        <begin position="18"/>
        <end position="30"/>
    </location>
</feature>
<dbReference type="PRINTS" id="PR00364">
    <property type="entry name" value="DISEASERSIST"/>
</dbReference>
<dbReference type="SUPFAM" id="SSF52058">
    <property type="entry name" value="L domain-like"/>
    <property type="match status" value="1"/>
</dbReference>
<keyword evidence="4" id="KW-0611">Plant defense</keyword>
<dbReference type="EMBL" id="CM007891">
    <property type="protein sequence ID" value="OTG35472.1"/>
    <property type="molecule type" value="Genomic_DNA"/>
</dbReference>
<protein>
    <submittedName>
        <fullName evidence="8">Putative NB-ARC</fullName>
    </submittedName>
</protein>
<evidence type="ECO:0000256" key="4">
    <source>
        <dbReference type="ARBA" id="ARBA00022821"/>
    </source>
</evidence>
<dbReference type="InterPro" id="IPR050905">
    <property type="entry name" value="Plant_NBS-LRR"/>
</dbReference>
<dbReference type="InterPro" id="IPR027417">
    <property type="entry name" value="P-loop_NTPase"/>
</dbReference>
<dbReference type="InParanoid" id="A0A251VKG4"/>
<dbReference type="InterPro" id="IPR036388">
    <property type="entry name" value="WH-like_DNA-bd_sf"/>
</dbReference>
<dbReference type="Proteomes" id="UP000215914">
    <property type="component" value="Chromosome 2"/>
</dbReference>
<dbReference type="InterPro" id="IPR002182">
    <property type="entry name" value="NB-ARC"/>
</dbReference>
<evidence type="ECO:0000256" key="1">
    <source>
        <dbReference type="ARBA" id="ARBA00008894"/>
    </source>
</evidence>
<comment type="similarity">
    <text evidence="1">Belongs to the disease resistance NB-LRR family.</text>
</comment>
<dbReference type="InterPro" id="IPR032675">
    <property type="entry name" value="LRR_dom_sf"/>
</dbReference>
<sequence length="494" mass="56104">MYYNFTWTDAPLPTGRATSSTTSTPLSSSPGGDDFKSRDVPFNDALKLLQQNDNKSQVIALCGMGGVGKTTMMEQLKKVAEDKKMFDFFVKVTLGRNPNMLSIQNEIAVCIGGEGLREETVTARADSLRRKFEKKLEEDKAKILVILDDVWGKVEIKDIGLTSPLPKGVKLLLTSRDSNICTQIAADAFTLLQVVRVNVLSDAEAQNFLSKYTGVCIEHDQDRFQIGCDIVKKCGNLPLAIKLIGTTLKSQENYVWRDTLNRLKNHDLDDNVQEIIRISYEYVKKDEDKEIFLHCGLFPEDSDIQIEDLVRHGWGLKLFKNVSTLREARDRTNTCVRNLVNANLLMDSERLGCVKMHDLVLAFVLERVSKGDLNWIVNHGDVSTWSRDEMNKSCKRISLTCMGMSEFPRDFKYPDLSFIQLMDGDQSLKFPEDFYASMENLKVIAFYKMQYPPLPTSLQFSINLKSLCLHRCELTSDWSYIGDCRSLFRGGLRT</sequence>